<reference evidence="4 5" key="1">
    <citation type="journal article" date="2021" name="Int. J. Syst. Evol. Microbiol.">
        <title>Amazonocrinis nigriterrae gen. nov., sp. nov., Atlanticothrix silvestris gen. nov., sp. nov. and Dendronalium phyllosphericum gen. nov., sp. nov., nostocacean cyanobacteria from Brazilian environments.</title>
        <authorList>
            <person name="Alvarenga D.O."/>
            <person name="Andreote A.P.D."/>
            <person name="Branco L.H.Z."/>
            <person name="Delbaje E."/>
            <person name="Cruz R.B."/>
            <person name="Varani A.M."/>
            <person name="Fiore M.F."/>
        </authorList>
    </citation>
    <scope>NUCLEOTIDE SEQUENCE [LARGE SCALE GENOMIC DNA]</scope>
    <source>
        <strain evidence="4 5">CENA357</strain>
    </source>
</reference>
<dbReference type="AlphaFoldDB" id="A0A8J7HIS4"/>
<dbReference type="PANTHER" id="PTHR33988">
    <property type="entry name" value="ENDORIBONUCLEASE MAZF-RELATED"/>
    <property type="match status" value="1"/>
</dbReference>
<dbReference type="RefSeq" id="WP_214442508.1">
    <property type="nucleotide sequence ID" value="NZ_JAECZB010000107.1"/>
</dbReference>
<sequence length="117" mass="13072">MYRGEVWLVSLDPTIGTEISKKRPCIIVNDDAIGILPLKVIVPVTDWKERYAVRPWMVQLEPSTENSLAKVSGVDTFQIRSVSETRLVRKLGQLSDSEMQLVSQALAVVLNISHPIS</sequence>
<dbReference type="Gene3D" id="2.30.30.110">
    <property type="match status" value="1"/>
</dbReference>
<dbReference type="GO" id="GO:0016075">
    <property type="term" value="P:rRNA catabolic process"/>
    <property type="evidence" value="ECO:0007669"/>
    <property type="project" value="TreeGrafter"/>
</dbReference>
<dbReference type="InterPro" id="IPR011067">
    <property type="entry name" value="Plasmid_toxin/cell-grow_inhib"/>
</dbReference>
<evidence type="ECO:0000256" key="2">
    <source>
        <dbReference type="ARBA" id="ARBA00022649"/>
    </source>
</evidence>
<dbReference type="GO" id="GO:0004521">
    <property type="term" value="F:RNA endonuclease activity"/>
    <property type="evidence" value="ECO:0007669"/>
    <property type="project" value="TreeGrafter"/>
</dbReference>
<evidence type="ECO:0000256" key="1">
    <source>
        <dbReference type="ARBA" id="ARBA00007521"/>
    </source>
</evidence>
<dbReference type="GO" id="GO:0003677">
    <property type="term" value="F:DNA binding"/>
    <property type="evidence" value="ECO:0007669"/>
    <property type="project" value="InterPro"/>
</dbReference>
<evidence type="ECO:0000313" key="4">
    <source>
        <dbReference type="EMBL" id="MBH8556313.1"/>
    </source>
</evidence>
<comment type="function">
    <text evidence="3">Toxic component of a type II toxin-antitoxin (TA) system.</text>
</comment>
<dbReference type="GO" id="GO:0016787">
    <property type="term" value="F:hydrolase activity"/>
    <property type="evidence" value="ECO:0007669"/>
    <property type="project" value="UniProtKB-KW"/>
</dbReference>
<dbReference type="Proteomes" id="UP000599391">
    <property type="component" value="Unassembled WGS sequence"/>
</dbReference>
<keyword evidence="3" id="KW-0255">Endonuclease</keyword>
<comment type="caution">
    <text evidence="4">The sequence shown here is derived from an EMBL/GenBank/DDBJ whole genome shotgun (WGS) entry which is preliminary data.</text>
</comment>
<keyword evidence="5" id="KW-1185">Reference proteome</keyword>
<comment type="similarity">
    <text evidence="1 3">Belongs to the PemK/MazF family.</text>
</comment>
<dbReference type="PIRSF" id="PIRSF033490">
    <property type="entry name" value="MazF"/>
    <property type="match status" value="1"/>
</dbReference>
<proteinExistence type="inferred from homology"/>
<evidence type="ECO:0000256" key="3">
    <source>
        <dbReference type="PIRNR" id="PIRNR033490"/>
    </source>
</evidence>
<protein>
    <recommendedName>
        <fullName evidence="3">mRNA interferase</fullName>
        <ecNumber evidence="3">3.1.-.-</ecNumber>
    </recommendedName>
</protein>
<keyword evidence="3" id="KW-0540">Nuclease</keyword>
<dbReference type="GO" id="GO:0006402">
    <property type="term" value="P:mRNA catabolic process"/>
    <property type="evidence" value="ECO:0007669"/>
    <property type="project" value="TreeGrafter"/>
</dbReference>
<evidence type="ECO:0000313" key="5">
    <source>
        <dbReference type="Proteomes" id="UP000599391"/>
    </source>
</evidence>
<dbReference type="EMBL" id="JAECZB010000107">
    <property type="protein sequence ID" value="MBH8556313.1"/>
    <property type="molecule type" value="Genomic_DNA"/>
</dbReference>
<name>A0A8J7HIS4_9CYAN</name>
<dbReference type="InterPro" id="IPR003477">
    <property type="entry name" value="PemK-like"/>
</dbReference>
<dbReference type="EC" id="3.1.-.-" evidence="3"/>
<keyword evidence="2" id="KW-1277">Toxin-antitoxin system</keyword>
<accession>A0A8J7HIS4</accession>
<keyword evidence="3" id="KW-0378">Hydrolase</keyword>
<organism evidence="4 5">
    <name type="scientific">Atlanticothrix silvestris CENA357</name>
    <dbReference type="NCBI Taxonomy" id="1725252"/>
    <lineage>
        <taxon>Bacteria</taxon>
        <taxon>Bacillati</taxon>
        <taxon>Cyanobacteriota</taxon>
        <taxon>Cyanophyceae</taxon>
        <taxon>Nostocales</taxon>
        <taxon>Nodulariaceae</taxon>
        <taxon>Atlanticothrix</taxon>
        <taxon>Atlanticothrix silvestris</taxon>
    </lineage>
</organism>
<gene>
    <name evidence="4" type="ORF">I8751_29105</name>
</gene>
<dbReference type="Pfam" id="PF02452">
    <property type="entry name" value="PemK_toxin"/>
    <property type="match status" value="1"/>
</dbReference>
<dbReference type="SUPFAM" id="SSF50118">
    <property type="entry name" value="Cell growth inhibitor/plasmid maintenance toxic component"/>
    <property type="match status" value="1"/>
</dbReference>